<keyword evidence="1" id="KW-1133">Transmembrane helix</keyword>
<accession>A0A813JVZ9</accession>
<dbReference type="EMBL" id="CAJNNW010026827">
    <property type="protein sequence ID" value="CAE8687969.1"/>
    <property type="molecule type" value="Genomic_DNA"/>
</dbReference>
<keyword evidence="1" id="KW-0472">Membrane</keyword>
<evidence type="ECO:0000313" key="3">
    <source>
        <dbReference type="Proteomes" id="UP000626109"/>
    </source>
</evidence>
<proteinExistence type="predicted"/>
<comment type="caution">
    <text evidence="2">The sequence shown here is derived from an EMBL/GenBank/DDBJ whole genome shotgun (WGS) entry which is preliminary data.</text>
</comment>
<dbReference type="Proteomes" id="UP000626109">
    <property type="component" value="Unassembled WGS sequence"/>
</dbReference>
<protein>
    <submittedName>
        <fullName evidence="2">Uncharacterized protein</fullName>
    </submittedName>
</protein>
<sequence>MEAETRKAQPVATSRAAVVAAPAPATQVREDGSTSAHSSQVVFDWADGYTSLQSVRQHVDLVSLMKMELHIMLVSLGAVAKHFGICISHAVFLNVSRAL</sequence>
<keyword evidence="1" id="KW-0812">Transmembrane</keyword>
<evidence type="ECO:0000313" key="2">
    <source>
        <dbReference type="EMBL" id="CAE8687969.1"/>
    </source>
</evidence>
<name>A0A813JVZ9_POLGL</name>
<reference evidence="2" key="1">
    <citation type="submission" date="2021-02" db="EMBL/GenBank/DDBJ databases">
        <authorList>
            <person name="Dougan E. K."/>
            <person name="Rhodes N."/>
            <person name="Thang M."/>
            <person name="Chan C."/>
        </authorList>
    </citation>
    <scope>NUCLEOTIDE SEQUENCE</scope>
</reference>
<evidence type="ECO:0000256" key="1">
    <source>
        <dbReference type="SAM" id="Phobius"/>
    </source>
</evidence>
<gene>
    <name evidence="2" type="ORF">PGLA2088_LOCUS25692</name>
</gene>
<dbReference type="AlphaFoldDB" id="A0A813JVZ9"/>
<feature type="transmembrane region" description="Helical" evidence="1">
    <location>
        <begin position="71"/>
        <end position="92"/>
    </location>
</feature>
<organism evidence="2 3">
    <name type="scientific">Polarella glacialis</name>
    <name type="common">Dinoflagellate</name>
    <dbReference type="NCBI Taxonomy" id="89957"/>
    <lineage>
        <taxon>Eukaryota</taxon>
        <taxon>Sar</taxon>
        <taxon>Alveolata</taxon>
        <taxon>Dinophyceae</taxon>
        <taxon>Suessiales</taxon>
        <taxon>Suessiaceae</taxon>
        <taxon>Polarella</taxon>
    </lineage>
</organism>